<protein>
    <submittedName>
        <fullName evidence="10">Chitinase</fullName>
        <ecNumber evidence="10">3.2.1.14</ecNumber>
    </submittedName>
</protein>
<keyword evidence="2 7" id="KW-0378">Hydrolase</keyword>
<dbReference type="SUPFAM" id="SSF51445">
    <property type="entry name" value="(Trans)glycosidases"/>
    <property type="match status" value="1"/>
</dbReference>
<dbReference type="Gene3D" id="3.10.50.10">
    <property type="match status" value="1"/>
</dbReference>
<dbReference type="InterPro" id="IPR001223">
    <property type="entry name" value="Glyco_hydro18_cat"/>
</dbReference>
<dbReference type="InterPro" id="IPR011583">
    <property type="entry name" value="Chitinase_II/V-like_cat"/>
</dbReference>
<dbReference type="SMART" id="SM00636">
    <property type="entry name" value="Glyco_18"/>
    <property type="match status" value="1"/>
</dbReference>
<keyword evidence="3" id="KW-0146">Chitin degradation</keyword>
<evidence type="ECO:0000313" key="10">
    <source>
        <dbReference type="EMBL" id="WFD21541.1"/>
    </source>
</evidence>
<dbReference type="PROSITE" id="PS01095">
    <property type="entry name" value="GH18_1"/>
    <property type="match status" value="1"/>
</dbReference>
<sequence length="362" mass="40270">MPFHLPWRFKKPASSSKASGYVNVGYFPNWSIYQKGYKPQHVPFAHLTHILYAFANIDPATGTVQLSDTWADAQVKYEGDGEASASNLCGNLHQFLQYKKTHRHLKLLLSIGGWSYSSNFRGMIDPAQRARFIESAVRLLADHGLDGLDVDWEYPQSRDEAQAYVALLAGLRQALDAYGQPAPCSPAQYKLLDIRAMDPYLDFWNLMAYDFSGSWDATANHQANLFNGAISVCQAVQDYRRAGAPAHKLVVGVPLYGRGFDGTSGAGQPYESVSPGSAEGGIYMYKELPLPGAQEHFSERDGASWSHDGRQWISYDSRQAVRAKAEFIKKQGLRGAMFWELSGDQPAEHERSLVRCMADTCV</sequence>
<dbReference type="EC" id="3.2.1.14" evidence="10"/>
<dbReference type="PANTHER" id="PTHR11177">
    <property type="entry name" value="CHITINASE"/>
    <property type="match status" value="1"/>
</dbReference>
<dbReference type="EMBL" id="CP119900">
    <property type="protein sequence ID" value="WFD21541.1"/>
    <property type="molecule type" value="Genomic_DNA"/>
</dbReference>
<dbReference type="InterPro" id="IPR029070">
    <property type="entry name" value="Chitinase_insertion_sf"/>
</dbReference>
<name>A0AAF0EF41_9BASI</name>
<dbReference type="Proteomes" id="UP001214415">
    <property type="component" value="Chromosome 1"/>
</dbReference>
<dbReference type="GO" id="GO:0000272">
    <property type="term" value="P:polysaccharide catabolic process"/>
    <property type="evidence" value="ECO:0007669"/>
    <property type="project" value="UniProtKB-KW"/>
</dbReference>
<comment type="catalytic activity">
    <reaction evidence="1">
        <text>Random endo-hydrolysis of N-acetyl-beta-D-glucosaminide (1-&gt;4)-beta-linkages in chitin and chitodextrins.</text>
        <dbReference type="EC" id="3.2.1.14"/>
    </reaction>
</comment>
<evidence type="ECO:0000256" key="4">
    <source>
        <dbReference type="ARBA" id="ARBA00023277"/>
    </source>
</evidence>
<accession>A0AAF0EF41</accession>
<dbReference type="CDD" id="cd06548">
    <property type="entry name" value="GH18_chitinase"/>
    <property type="match status" value="1"/>
</dbReference>
<organism evidence="10 11">
    <name type="scientific">Malassezia equina</name>
    <dbReference type="NCBI Taxonomy" id="1381935"/>
    <lineage>
        <taxon>Eukaryota</taxon>
        <taxon>Fungi</taxon>
        <taxon>Dikarya</taxon>
        <taxon>Basidiomycota</taxon>
        <taxon>Ustilaginomycotina</taxon>
        <taxon>Malasseziomycetes</taxon>
        <taxon>Malasseziales</taxon>
        <taxon>Malasseziaceae</taxon>
        <taxon>Malassezia</taxon>
    </lineage>
</organism>
<dbReference type="InterPro" id="IPR017853">
    <property type="entry name" value="GH"/>
</dbReference>
<evidence type="ECO:0000256" key="7">
    <source>
        <dbReference type="RuleBase" id="RU000489"/>
    </source>
</evidence>
<evidence type="ECO:0000256" key="6">
    <source>
        <dbReference type="ARBA" id="ARBA00023326"/>
    </source>
</evidence>
<keyword evidence="11" id="KW-1185">Reference proteome</keyword>
<evidence type="ECO:0000256" key="2">
    <source>
        <dbReference type="ARBA" id="ARBA00022801"/>
    </source>
</evidence>
<dbReference type="GO" id="GO:0008061">
    <property type="term" value="F:chitin binding"/>
    <property type="evidence" value="ECO:0007669"/>
    <property type="project" value="InterPro"/>
</dbReference>
<dbReference type="GO" id="GO:0005576">
    <property type="term" value="C:extracellular region"/>
    <property type="evidence" value="ECO:0007669"/>
    <property type="project" value="TreeGrafter"/>
</dbReference>
<dbReference type="PANTHER" id="PTHR11177:SF317">
    <property type="entry name" value="CHITINASE 12-RELATED"/>
    <property type="match status" value="1"/>
</dbReference>
<evidence type="ECO:0000256" key="3">
    <source>
        <dbReference type="ARBA" id="ARBA00023024"/>
    </source>
</evidence>
<dbReference type="GO" id="GO:0008843">
    <property type="term" value="F:endochitinase activity"/>
    <property type="evidence" value="ECO:0007669"/>
    <property type="project" value="UniProtKB-EC"/>
</dbReference>
<dbReference type="InterPro" id="IPR050314">
    <property type="entry name" value="Glycosyl_Hydrlase_18"/>
</dbReference>
<evidence type="ECO:0000313" key="11">
    <source>
        <dbReference type="Proteomes" id="UP001214415"/>
    </source>
</evidence>
<dbReference type="SUPFAM" id="SSF54556">
    <property type="entry name" value="Chitinase insertion domain"/>
    <property type="match status" value="1"/>
</dbReference>
<evidence type="ECO:0000256" key="8">
    <source>
        <dbReference type="RuleBase" id="RU004453"/>
    </source>
</evidence>
<keyword evidence="6" id="KW-0624">Polysaccharide degradation</keyword>
<keyword evidence="4" id="KW-0119">Carbohydrate metabolism</keyword>
<proteinExistence type="inferred from homology"/>
<comment type="similarity">
    <text evidence="8">Belongs to the glycosyl hydrolase 18 family.</text>
</comment>
<gene>
    <name evidence="10" type="ORF">MEQU1_000194</name>
</gene>
<evidence type="ECO:0000256" key="1">
    <source>
        <dbReference type="ARBA" id="ARBA00000822"/>
    </source>
</evidence>
<reference evidence="10" key="1">
    <citation type="submission" date="2023-03" db="EMBL/GenBank/DDBJ databases">
        <title>Mating type loci evolution in Malassezia.</title>
        <authorList>
            <person name="Coelho M.A."/>
        </authorList>
    </citation>
    <scope>NUCLEOTIDE SEQUENCE</scope>
    <source>
        <strain evidence="10">CBS 12830</strain>
    </source>
</reference>
<dbReference type="InterPro" id="IPR001579">
    <property type="entry name" value="Glyco_hydro_18_chit_AS"/>
</dbReference>
<dbReference type="AlphaFoldDB" id="A0AAF0EF41"/>
<feature type="domain" description="GH18" evidence="9">
    <location>
        <begin position="21"/>
        <end position="362"/>
    </location>
</feature>
<evidence type="ECO:0000256" key="5">
    <source>
        <dbReference type="ARBA" id="ARBA00023295"/>
    </source>
</evidence>
<dbReference type="Gene3D" id="3.20.20.80">
    <property type="entry name" value="Glycosidases"/>
    <property type="match status" value="1"/>
</dbReference>
<evidence type="ECO:0000259" key="9">
    <source>
        <dbReference type="PROSITE" id="PS51910"/>
    </source>
</evidence>
<dbReference type="Pfam" id="PF00704">
    <property type="entry name" value="Glyco_hydro_18"/>
    <property type="match status" value="1"/>
</dbReference>
<keyword evidence="5 7" id="KW-0326">Glycosidase</keyword>
<dbReference type="GO" id="GO:0006032">
    <property type="term" value="P:chitin catabolic process"/>
    <property type="evidence" value="ECO:0007669"/>
    <property type="project" value="UniProtKB-KW"/>
</dbReference>
<dbReference type="PROSITE" id="PS51910">
    <property type="entry name" value="GH18_2"/>
    <property type="match status" value="1"/>
</dbReference>